<reference evidence="1" key="1">
    <citation type="journal article" date="2019" name="Sci. Rep.">
        <title>Draft genome of Tanacetum cinerariifolium, the natural source of mosquito coil.</title>
        <authorList>
            <person name="Yamashiro T."/>
            <person name="Shiraishi A."/>
            <person name="Satake H."/>
            <person name="Nakayama K."/>
        </authorList>
    </citation>
    <scope>NUCLEOTIDE SEQUENCE</scope>
</reference>
<accession>A0A699K642</accession>
<dbReference type="AlphaFoldDB" id="A0A699K642"/>
<sequence>MAGSDDTTQPKTTVANEKPYGITNIKNYIPLVIDLNELNYDSWSELFILYYNSFGVLNIIKGTSSANELATKEWGKLDSLVKLWIFGTISKPLLQRVLKKNISRIANLLANIDSPVDEKNIVTYAINDLLDKYEGVARIIRHRDTPPTFAQAQSMVLLDESHLNHRSSRHPARDSSTSSPHVLLAASNNRNNNNIAQLYRNFQRGSCSFGEWWPAPGQAHVVQPTAIGSSGLSSYTTGPPPSTWGPQVVYVPYVDQATTLPLAFNAMTVQDYGDFGWYLDTCATSHLASDT</sequence>
<protein>
    <recommendedName>
        <fullName evidence="2">Hybrid signal transduction histidine kinase M</fullName>
    </recommendedName>
</protein>
<name>A0A699K642_TANCI</name>
<dbReference type="PANTHER" id="PTHR47481:SF41">
    <property type="entry name" value="COPIA-LIKE POLYPROTEIN_RETROTRANSPOSON"/>
    <property type="match status" value="1"/>
</dbReference>
<feature type="non-terminal residue" evidence="1">
    <location>
        <position position="291"/>
    </location>
</feature>
<evidence type="ECO:0008006" key="2">
    <source>
        <dbReference type="Google" id="ProtNLM"/>
    </source>
</evidence>
<gene>
    <name evidence="1" type="ORF">Tci_648784</name>
</gene>
<organism evidence="1">
    <name type="scientific">Tanacetum cinerariifolium</name>
    <name type="common">Dalmatian daisy</name>
    <name type="synonym">Chrysanthemum cinerariifolium</name>
    <dbReference type="NCBI Taxonomy" id="118510"/>
    <lineage>
        <taxon>Eukaryota</taxon>
        <taxon>Viridiplantae</taxon>
        <taxon>Streptophyta</taxon>
        <taxon>Embryophyta</taxon>
        <taxon>Tracheophyta</taxon>
        <taxon>Spermatophyta</taxon>
        <taxon>Magnoliopsida</taxon>
        <taxon>eudicotyledons</taxon>
        <taxon>Gunneridae</taxon>
        <taxon>Pentapetalae</taxon>
        <taxon>asterids</taxon>
        <taxon>campanulids</taxon>
        <taxon>Asterales</taxon>
        <taxon>Asteraceae</taxon>
        <taxon>Asteroideae</taxon>
        <taxon>Anthemideae</taxon>
        <taxon>Anthemidinae</taxon>
        <taxon>Tanacetum</taxon>
    </lineage>
</organism>
<dbReference type="PANTHER" id="PTHR47481">
    <property type="match status" value="1"/>
</dbReference>
<dbReference type="EMBL" id="BKCJ010484170">
    <property type="protein sequence ID" value="GFA76812.1"/>
    <property type="molecule type" value="Genomic_DNA"/>
</dbReference>
<proteinExistence type="predicted"/>
<evidence type="ECO:0000313" key="1">
    <source>
        <dbReference type="EMBL" id="GFA76812.1"/>
    </source>
</evidence>
<comment type="caution">
    <text evidence="1">The sequence shown here is derived from an EMBL/GenBank/DDBJ whole genome shotgun (WGS) entry which is preliminary data.</text>
</comment>